<protein>
    <submittedName>
        <fullName evidence="4">KIX domain-containing protein</fullName>
    </submittedName>
</protein>
<dbReference type="SUPFAM" id="SSF47040">
    <property type="entry name" value="Kix domain of CBP (creb binding protein)"/>
    <property type="match status" value="1"/>
</dbReference>
<dbReference type="GO" id="GO:0003712">
    <property type="term" value="F:transcription coregulator activity"/>
    <property type="evidence" value="ECO:0007669"/>
    <property type="project" value="InterPro"/>
</dbReference>
<dbReference type="EMBL" id="UYRT01019857">
    <property type="protein sequence ID" value="VDK58803.1"/>
    <property type="molecule type" value="Genomic_DNA"/>
</dbReference>
<evidence type="ECO:0000313" key="2">
    <source>
        <dbReference type="EMBL" id="VDK58803.1"/>
    </source>
</evidence>
<name>A0A183DFS9_9BILA</name>
<dbReference type="AlphaFoldDB" id="A0A183DFS9"/>
<dbReference type="GO" id="GO:0006355">
    <property type="term" value="P:regulation of DNA-templated transcription"/>
    <property type="evidence" value="ECO:0007669"/>
    <property type="project" value="InterPro"/>
</dbReference>
<evidence type="ECO:0000256" key="1">
    <source>
        <dbReference type="ARBA" id="ARBA00023242"/>
    </source>
</evidence>
<dbReference type="WBParaSite" id="GPUH_0000757901-mRNA-1">
    <property type="protein sequence ID" value="GPUH_0000757901-mRNA-1"/>
    <property type="gene ID" value="GPUH_0000757901"/>
</dbReference>
<reference evidence="2 3" key="2">
    <citation type="submission" date="2018-11" db="EMBL/GenBank/DDBJ databases">
        <authorList>
            <consortium name="Pathogen Informatics"/>
        </authorList>
    </citation>
    <scope>NUCLEOTIDE SEQUENCE [LARGE SCALE GENOMIC DNA]</scope>
</reference>
<keyword evidence="3" id="KW-1185">Reference proteome</keyword>
<sequence>MFPASSGTIHITELYRPDTPRVVKPWHEEVFKELRSYIILEYVKVIYPAFQPAITRDPKKIESLFKTVREEELIMFEDASDEVWAFYVLNCCSSLTTVLKSNRN</sequence>
<dbReference type="Proteomes" id="UP000271098">
    <property type="component" value="Unassembled WGS sequence"/>
</dbReference>
<keyword evidence="1" id="KW-0539">Nucleus</keyword>
<reference evidence="4" key="1">
    <citation type="submission" date="2016-06" db="UniProtKB">
        <authorList>
            <consortium name="WormBaseParasite"/>
        </authorList>
    </citation>
    <scope>IDENTIFICATION</scope>
</reference>
<organism evidence="4">
    <name type="scientific">Gongylonema pulchrum</name>
    <dbReference type="NCBI Taxonomy" id="637853"/>
    <lineage>
        <taxon>Eukaryota</taxon>
        <taxon>Metazoa</taxon>
        <taxon>Ecdysozoa</taxon>
        <taxon>Nematoda</taxon>
        <taxon>Chromadorea</taxon>
        <taxon>Rhabditida</taxon>
        <taxon>Spirurina</taxon>
        <taxon>Spiruromorpha</taxon>
        <taxon>Spiruroidea</taxon>
        <taxon>Gongylonematidae</taxon>
        <taxon>Gongylonema</taxon>
    </lineage>
</organism>
<evidence type="ECO:0000313" key="3">
    <source>
        <dbReference type="Proteomes" id="UP000271098"/>
    </source>
</evidence>
<proteinExistence type="predicted"/>
<dbReference type="Gene3D" id="1.10.246.20">
    <property type="entry name" value="Coactivator CBP, KIX domain"/>
    <property type="match status" value="1"/>
</dbReference>
<evidence type="ECO:0000313" key="4">
    <source>
        <dbReference type="WBParaSite" id="GPUH_0000757901-mRNA-1"/>
    </source>
</evidence>
<dbReference type="InterPro" id="IPR036529">
    <property type="entry name" value="KIX_dom_sf"/>
</dbReference>
<gene>
    <name evidence="2" type="ORF">GPUH_LOCUS7568</name>
</gene>
<accession>A0A183DFS9</accession>